<protein>
    <submittedName>
        <fullName evidence="4">Nitroreductase family deazaflavin-dependent oxidoreductase</fullName>
    </submittedName>
</protein>
<dbReference type="PANTHER" id="PTHR39428">
    <property type="entry name" value="F420H(2)-DEPENDENT QUINONE REDUCTASE RV1261C"/>
    <property type="match status" value="1"/>
</dbReference>
<comment type="similarity">
    <text evidence="1">Belongs to the F420H(2)-dependent quinone reductase family.</text>
</comment>
<feature type="compositionally biased region" description="Low complexity" evidence="3">
    <location>
        <begin position="1"/>
        <end position="22"/>
    </location>
</feature>
<accession>A0ABV3BYL2</accession>
<evidence type="ECO:0000313" key="5">
    <source>
        <dbReference type="Proteomes" id="UP001551176"/>
    </source>
</evidence>
<dbReference type="PANTHER" id="PTHR39428:SF3">
    <property type="entry name" value="DEAZAFLAVIN-DEPENDENT NITROREDUCTASE"/>
    <property type="match status" value="1"/>
</dbReference>
<dbReference type="Pfam" id="PF04075">
    <property type="entry name" value="F420H2_quin_red"/>
    <property type="match status" value="1"/>
</dbReference>
<dbReference type="InterPro" id="IPR004378">
    <property type="entry name" value="F420H2_quin_Rdtase"/>
</dbReference>
<proteinExistence type="inferred from homology"/>
<sequence>MPDTTARPAAAAADQRARTPVAGAKRPSRAVIRINRAIVATNVWIYRRSSGKVLGKFGRLDALLLTTQGRKSGKRRTNPVGYLYDNGRFIVLAAYGGNAVHPGWYHNLRTNPTVTVEIGAETIRCTAALQKSGAERDRLWKALTDVFPTFLKFQDKTERLLPIVVLTPDDLDPQEL</sequence>
<dbReference type="SUPFAM" id="SSF50475">
    <property type="entry name" value="FMN-binding split barrel"/>
    <property type="match status" value="1"/>
</dbReference>
<dbReference type="Gene3D" id="2.30.110.10">
    <property type="entry name" value="Electron Transport, Fmn-binding Protein, Chain A"/>
    <property type="match status" value="1"/>
</dbReference>
<dbReference type="Proteomes" id="UP001551176">
    <property type="component" value="Unassembled WGS sequence"/>
</dbReference>
<dbReference type="NCBIfam" id="TIGR00026">
    <property type="entry name" value="hi_GC_TIGR00026"/>
    <property type="match status" value="1"/>
</dbReference>
<dbReference type="RefSeq" id="WP_359357065.1">
    <property type="nucleotide sequence ID" value="NZ_JBEYXV010000024.1"/>
</dbReference>
<comment type="catalytic activity">
    <reaction evidence="2">
        <text>oxidized coenzyme F420-(gamma-L-Glu)(n) + a quinol + H(+) = reduced coenzyme F420-(gamma-L-Glu)(n) + a quinone</text>
        <dbReference type="Rhea" id="RHEA:39663"/>
        <dbReference type="Rhea" id="RHEA-COMP:12939"/>
        <dbReference type="Rhea" id="RHEA-COMP:14378"/>
        <dbReference type="ChEBI" id="CHEBI:15378"/>
        <dbReference type="ChEBI" id="CHEBI:24646"/>
        <dbReference type="ChEBI" id="CHEBI:132124"/>
        <dbReference type="ChEBI" id="CHEBI:133980"/>
        <dbReference type="ChEBI" id="CHEBI:139511"/>
    </reaction>
</comment>
<comment type="caution">
    <text evidence="4">The sequence shown here is derived from an EMBL/GenBank/DDBJ whole genome shotgun (WGS) entry which is preliminary data.</text>
</comment>
<feature type="region of interest" description="Disordered" evidence="3">
    <location>
        <begin position="1"/>
        <end position="25"/>
    </location>
</feature>
<evidence type="ECO:0000256" key="3">
    <source>
        <dbReference type="SAM" id="MobiDB-lite"/>
    </source>
</evidence>
<organism evidence="4 5">
    <name type="scientific">Streptomyces atriruber</name>
    <dbReference type="NCBI Taxonomy" id="545121"/>
    <lineage>
        <taxon>Bacteria</taxon>
        <taxon>Bacillati</taxon>
        <taxon>Actinomycetota</taxon>
        <taxon>Actinomycetes</taxon>
        <taxon>Kitasatosporales</taxon>
        <taxon>Streptomycetaceae</taxon>
        <taxon>Streptomyces</taxon>
    </lineage>
</organism>
<name>A0ABV3BYL2_9ACTN</name>
<evidence type="ECO:0000256" key="1">
    <source>
        <dbReference type="ARBA" id="ARBA00008710"/>
    </source>
</evidence>
<reference evidence="4 5" key="1">
    <citation type="submission" date="2024-06" db="EMBL/GenBank/DDBJ databases">
        <title>The Natural Products Discovery Center: Release of the First 8490 Sequenced Strains for Exploring Actinobacteria Biosynthetic Diversity.</title>
        <authorList>
            <person name="Kalkreuter E."/>
            <person name="Kautsar S.A."/>
            <person name="Yang D."/>
            <person name="Bader C.D."/>
            <person name="Teijaro C.N."/>
            <person name="Fluegel L."/>
            <person name="Davis C.M."/>
            <person name="Simpson J.R."/>
            <person name="Lauterbach L."/>
            <person name="Steele A.D."/>
            <person name="Gui C."/>
            <person name="Meng S."/>
            <person name="Li G."/>
            <person name="Viehrig K."/>
            <person name="Ye F."/>
            <person name="Su P."/>
            <person name="Kiefer A.F."/>
            <person name="Nichols A."/>
            <person name="Cepeda A.J."/>
            <person name="Yan W."/>
            <person name="Fan B."/>
            <person name="Jiang Y."/>
            <person name="Adhikari A."/>
            <person name="Zheng C.-J."/>
            <person name="Schuster L."/>
            <person name="Cowan T.M."/>
            <person name="Smanski M.J."/>
            <person name="Chevrette M.G."/>
            <person name="De Carvalho L.P.S."/>
            <person name="Shen B."/>
        </authorList>
    </citation>
    <scope>NUCLEOTIDE SEQUENCE [LARGE SCALE GENOMIC DNA]</scope>
    <source>
        <strain evidence="4 5">NPDC046838</strain>
    </source>
</reference>
<evidence type="ECO:0000256" key="2">
    <source>
        <dbReference type="ARBA" id="ARBA00049106"/>
    </source>
</evidence>
<keyword evidence="5" id="KW-1185">Reference proteome</keyword>
<dbReference type="InterPro" id="IPR012349">
    <property type="entry name" value="Split_barrel_FMN-bd"/>
</dbReference>
<evidence type="ECO:0000313" key="4">
    <source>
        <dbReference type="EMBL" id="MEU6826106.1"/>
    </source>
</evidence>
<dbReference type="EMBL" id="JBEYXV010000024">
    <property type="protein sequence ID" value="MEU6826106.1"/>
    <property type="molecule type" value="Genomic_DNA"/>
</dbReference>
<gene>
    <name evidence="4" type="ORF">ABZ921_36305</name>
</gene>